<sequence>MPRFARRTSRYRSRKPYRKGRGNRKLARRSRRAPRRSRGRGMSTRALLNKTSRKKRNTMLQYANTSTVNGNSVTIGPGPLVVNGNAAVCLFSPTAMDILNGSGSAGSITEQAVRTSTTAYMKGFSEHIRIQTSSGLPWFWRRITFCAKRPTIFNQFNPADLAPTQRNSGNTSFVDTTNGMERLYFNQIINNAGNTQNAWYSVLFKGENGKDWNDVLSAPVDTSRVDLKSDRSITIKSGNAAGTVRDFKFYYPMNKNLVYDDDESGDAQTSSYLSVQDKRGMGDYYILDFFFTGTGGATTDLLQLTSTSTMYWHEK</sequence>
<dbReference type="EMBL" id="MW183015">
    <property type="protein sequence ID" value="QTE03676.1"/>
    <property type="molecule type" value="Genomic_DNA"/>
</dbReference>
<feature type="compositionally biased region" description="Basic residues" evidence="1">
    <location>
        <begin position="1"/>
        <end position="39"/>
    </location>
</feature>
<accession>A0A8A4XDA5</accession>
<reference evidence="2" key="1">
    <citation type="submission" date="2020-10" db="EMBL/GenBank/DDBJ databases">
        <title>CRESS DNA virus dark matter in the feces of wild birds.</title>
        <authorList>
            <person name="Yang S."/>
            <person name="Zhang W."/>
        </authorList>
    </citation>
    <scope>NUCLEOTIDE SEQUENCE</scope>
    <source>
        <strain evidence="2">Thr146gen2</strain>
    </source>
</reference>
<name>A0A8A4XDA5_9VIRU</name>
<proteinExistence type="predicted"/>
<organism evidence="2">
    <name type="scientific">Turdus naumanni Genomoviridae sp</name>
    <dbReference type="NCBI Taxonomy" id="2814955"/>
    <lineage>
        <taxon>Viruses</taxon>
        <taxon>Monodnaviria</taxon>
        <taxon>Shotokuvirae</taxon>
        <taxon>Cressdnaviricota</taxon>
        <taxon>Repensiviricetes</taxon>
        <taxon>Geplafuvirales</taxon>
        <taxon>Genomoviridae</taxon>
    </lineage>
</organism>
<evidence type="ECO:0000313" key="2">
    <source>
        <dbReference type="EMBL" id="QTE03676.1"/>
    </source>
</evidence>
<feature type="region of interest" description="Disordered" evidence="1">
    <location>
        <begin position="1"/>
        <end position="55"/>
    </location>
</feature>
<evidence type="ECO:0000256" key="1">
    <source>
        <dbReference type="SAM" id="MobiDB-lite"/>
    </source>
</evidence>
<protein>
    <submittedName>
        <fullName evidence="2">Putative capsid protein</fullName>
    </submittedName>
</protein>